<evidence type="ECO:0000313" key="1">
    <source>
        <dbReference type="EMBL" id="SDW18867.1"/>
    </source>
</evidence>
<name>A0AAX2DLH8_LISIV</name>
<protein>
    <submittedName>
        <fullName evidence="1">Uncharacterized protein</fullName>
    </submittedName>
</protein>
<dbReference type="AlphaFoldDB" id="A0AAX2DLH8"/>
<organism evidence="1 2">
    <name type="scientific">Listeria ivanovii</name>
    <dbReference type="NCBI Taxonomy" id="1638"/>
    <lineage>
        <taxon>Bacteria</taxon>
        <taxon>Bacillati</taxon>
        <taxon>Bacillota</taxon>
        <taxon>Bacilli</taxon>
        <taxon>Bacillales</taxon>
        <taxon>Listeriaceae</taxon>
        <taxon>Listeria</taxon>
    </lineage>
</organism>
<dbReference type="EMBL" id="FNMX01000002">
    <property type="protein sequence ID" value="SDW18867.1"/>
    <property type="molecule type" value="Genomic_DNA"/>
</dbReference>
<gene>
    <name evidence="1" type="ORF">SAMN05421782_10227</name>
</gene>
<proteinExistence type="predicted"/>
<accession>A0AAX2DLH8</accession>
<sequence length="38" mass="4342">MKKLFIMIGIIFLSFSVFSISGENVYGCRIKIGQKMIE</sequence>
<dbReference type="Proteomes" id="UP000183610">
    <property type="component" value="Unassembled WGS sequence"/>
</dbReference>
<reference evidence="1 2" key="1">
    <citation type="submission" date="2016-10" db="EMBL/GenBank/DDBJ databases">
        <authorList>
            <person name="Varghese N."/>
            <person name="Submissions S."/>
        </authorList>
    </citation>
    <scope>NUCLEOTIDE SEQUENCE [LARGE SCALE GENOMIC DNA]</scope>
    <source>
        <strain evidence="1 2">ATCC 49954</strain>
    </source>
</reference>
<comment type="caution">
    <text evidence="1">The sequence shown here is derived from an EMBL/GenBank/DDBJ whole genome shotgun (WGS) entry which is preliminary data.</text>
</comment>
<evidence type="ECO:0000313" key="2">
    <source>
        <dbReference type="Proteomes" id="UP000183610"/>
    </source>
</evidence>